<dbReference type="EMBL" id="AP024601">
    <property type="protein sequence ID" value="BCU83348.1"/>
    <property type="molecule type" value="Genomic_DNA"/>
</dbReference>
<gene>
    <name evidence="1" type="ORF">JIR001_31310</name>
</gene>
<organism evidence="1 2">
    <name type="scientific">Polycladomyces abyssicola</name>
    <dbReference type="NCBI Taxonomy" id="1125966"/>
    <lineage>
        <taxon>Bacteria</taxon>
        <taxon>Bacillati</taxon>
        <taxon>Bacillota</taxon>
        <taxon>Bacilli</taxon>
        <taxon>Bacillales</taxon>
        <taxon>Thermoactinomycetaceae</taxon>
        <taxon>Polycladomyces</taxon>
    </lineage>
</organism>
<keyword evidence="2" id="KW-1185">Reference proteome</keyword>
<evidence type="ECO:0000313" key="1">
    <source>
        <dbReference type="EMBL" id="BCU83348.1"/>
    </source>
</evidence>
<proteinExistence type="predicted"/>
<evidence type="ECO:0000313" key="2">
    <source>
        <dbReference type="Proteomes" id="UP000677436"/>
    </source>
</evidence>
<dbReference type="Proteomes" id="UP000677436">
    <property type="component" value="Chromosome"/>
</dbReference>
<dbReference type="AlphaFoldDB" id="A0A8D5UJW3"/>
<dbReference type="KEGG" id="pabs:JIR001_31310"/>
<reference evidence="1" key="2">
    <citation type="journal article" date="2021" name="Microbiol. Resour. Announc.">
        <title>Complete Genome Sequence of Polycladomyces abyssicola JIR-001T, Isolated from Hemipelagic Sediment in Deep Seawater.</title>
        <authorList>
            <person name="Tsubouchi T."/>
            <person name="Kaneko Y."/>
        </authorList>
    </citation>
    <scope>NUCLEOTIDE SEQUENCE</scope>
    <source>
        <strain evidence="1">JIR-001</strain>
    </source>
</reference>
<reference evidence="1" key="1">
    <citation type="journal article" date="2013" name="Int. J. Syst. Evol. Microbiol.">
        <title>Polycladomyces abyssicola gen. nov., sp. nov., a thermophilic filamentous bacterium isolated from hemipelagic sediment.</title>
        <authorList>
            <person name="Tsubouchi T."/>
            <person name="Shimane Y."/>
            <person name="Mori K."/>
            <person name="Usui K."/>
            <person name="Hiraki T."/>
            <person name="Tame A."/>
            <person name="Uematsu K."/>
            <person name="Maruyama T."/>
            <person name="Hatada Y."/>
        </authorList>
    </citation>
    <scope>NUCLEOTIDE SEQUENCE</scope>
    <source>
        <strain evidence="1">JIR-001</strain>
    </source>
</reference>
<accession>A0A8D5UJW3</accession>
<sequence>MRSQKKLLPVLFKESKSGQNSYYIWLYEGSHLNSPIILMQREGTTWSLFQICVFREGKKVISDIVKITQGITSEQKARRYAMETLLRMGKGYKRILTG</sequence>
<protein>
    <submittedName>
        <fullName evidence="1">Uncharacterized protein</fullName>
    </submittedName>
</protein>
<name>A0A8D5UJW3_9BACL</name>
<dbReference type="RefSeq" id="WP_212773574.1">
    <property type="nucleotide sequence ID" value="NZ_AP024601.1"/>
</dbReference>